<dbReference type="EMBL" id="JRJU01000042">
    <property type="protein sequence ID" value="KHF38349.1"/>
    <property type="molecule type" value="Genomic_DNA"/>
</dbReference>
<name>A0A0B0IE93_9BACI</name>
<dbReference type="Proteomes" id="UP000030832">
    <property type="component" value="Unassembled WGS sequence"/>
</dbReference>
<protein>
    <submittedName>
        <fullName evidence="1">Uncharacterized protein</fullName>
    </submittedName>
</protein>
<reference evidence="1 2" key="1">
    <citation type="submission" date="2014-09" db="EMBL/GenBank/DDBJ databases">
        <title>Genome sequencing and annotation of Bacillus Okhensis strain Kh10-101T.</title>
        <authorList>
            <person name="Prakash J.S."/>
        </authorList>
    </citation>
    <scope>NUCLEOTIDE SEQUENCE [LARGE SCALE GENOMIC DNA]</scope>
    <source>
        <strain evidence="2">Kh10-101T</strain>
    </source>
</reference>
<comment type="caution">
    <text evidence="1">The sequence shown here is derived from an EMBL/GenBank/DDBJ whole genome shotgun (WGS) entry which is preliminary data.</text>
</comment>
<accession>A0A0B0IE93</accession>
<evidence type="ECO:0000313" key="1">
    <source>
        <dbReference type="EMBL" id="KHF38349.1"/>
    </source>
</evidence>
<keyword evidence="2" id="KW-1185">Reference proteome</keyword>
<dbReference type="AlphaFoldDB" id="A0A0B0IE93"/>
<sequence>MPFVYSLKFNFHQTFNCPIKSHLKNVHKRNQRMFKKHCIVNGLKEIAEDYTDQLSCFPPSAYCHEKKAGPLKVQLRQLIDAYT</sequence>
<organism evidence="1 2">
    <name type="scientific">Halalkalibacter okhensis</name>
    <dbReference type="NCBI Taxonomy" id="333138"/>
    <lineage>
        <taxon>Bacteria</taxon>
        <taxon>Bacillati</taxon>
        <taxon>Bacillota</taxon>
        <taxon>Bacilli</taxon>
        <taxon>Bacillales</taxon>
        <taxon>Bacillaceae</taxon>
        <taxon>Halalkalibacter</taxon>
    </lineage>
</organism>
<proteinExistence type="predicted"/>
<evidence type="ECO:0000313" key="2">
    <source>
        <dbReference type="Proteomes" id="UP000030832"/>
    </source>
</evidence>
<gene>
    <name evidence="1" type="ORF">LQ50_21725</name>
</gene>